<accession>A0ABS8VAT5</accession>
<reference evidence="1 2" key="1">
    <citation type="journal article" date="2021" name="BMC Genomics">
        <title>Datura genome reveals duplications of psychoactive alkaloid biosynthetic genes and high mutation rate following tissue culture.</title>
        <authorList>
            <person name="Rajewski A."/>
            <person name="Carter-House D."/>
            <person name="Stajich J."/>
            <person name="Litt A."/>
        </authorList>
    </citation>
    <scope>NUCLEOTIDE SEQUENCE [LARGE SCALE GENOMIC DNA]</scope>
    <source>
        <strain evidence="1">AR-01</strain>
    </source>
</reference>
<protein>
    <recommendedName>
        <fullName evidence="3">SBP-type domain-containing protein</fullName>
    </recommendedName>
</protein>
<gene>
    <name evidence="1" type="ORF">HAX54_032180</name>
</gene>
<dbReference type="EMBL" id="JACEIK010004095">
    <property type="protein sequence ID" value="MCD9644163.1"/>
    <property type="molecule type" value="Genomic_DNA"/>
</dbReference>
<organism evidence="1 2">
    <name type="scientific">Datura stramonium</name>
    <name type="common">Jimsonweed</name>
    <name type="synonym">Common thornapple</name>
    <dbReference type="NCBI Taxonomy" id="4076"/>
    <lineage>
        <taxon>Eukaryota</taxon>
        <taxon>Viridiplantae</taxon>
        <taxon>Streptophyta</taxon>
        <taxon>Embryophyta</taxon>
        <taxon>Tracheophyta</taxon>
        <taxon>Spermatophyta</taxon>
        <taxon>Magnoliopsida</taxon>
        <taxon>eudicotyledons</taxon>
        <taxon>Gunneridae</taxon>
        <taxon>Pentapetalae</taxon>
        <taxon>asterids</taxon>
        <taxon>lamiids</taxon>
        <taxon>Solanales</taxon>
        <taxon>Solanaceae</taxon>
        <taxon>Solanoideae</taxon>
        <taxon>Datureae</taxon>
        <taxon>Datura</taxon>
    </lineage>
</organism>
<comment type="caution">
    <text evidence="1">The sequence shown here is derived from an EMBL/GenBank/DDBJ whole genome shotgun (WGS) entry which is preliminary data.</text>
</comment>
<evidence type="ECO:0000313" key="2">
    <source>
        <dbReference type="Proteomes" id="UP000823775"/>
    </source>
</evidence>
<evidence type="ECO:0008006" key="3">
    <source>
        <dbReference type="Google" id="ProtNLM"/>
    </source>
</evidence>
<dbReference type="SUPFAM" id="SSF103612">
    <property type="entry name" value="SBT domain"/>
    <property type="match status" value="1"/>
</dbReference>
<dbReference type="Proteomes" id="UP000823775">
    <property type="component" value="Unassembled WGS sequence"/>
</dbReference>
<name>A0ABS8VAT5_DATST</name>
<dbReference type="InterPro" id="IPR036893">
    <property type="entry name" value="SBP_sf"/>
</dbReference>
<evidence type="ECO:0000313" key="1">
    <source>
        <dbReference type="EMBL" id="MCD9644163.1"/>
    </source>
</evidence>
<proteinExistence type="predicted"/>
<sequence length="153" mass="17646">MDWNLKSHLDWSWDNNISLSSFSGLEICRHSEPSIHEKEVNKAADHSRQIFSLNAWFLGRSMVQQIHAAKLKDVTLTLHQLKSSIGVIESMKPILKLQWSLWLGCSAAFANNVAVKFHDFSEFDDKKRCCRKLSDHNARRRRQPKANHFSSTA</sequence>
<keyword evidence="2" id="KW-1185">Reference proteome</keyword>